<dbReference type="PANTHER" id="PTHR33474:SF28">
    <property type="entry name" value="OS01G0815400 PROTEIN"/>
    <property type="match status" value="1"/>
</dbReference>
<sequence>MLQKPFFRLLLVLLLVFSHVLFLSAVPATRSLKLEDEDLSVQKSLGLVDLESGEEVFDVGGGEGFIEGRVTIESEDYPGTGANNHHDPRTPVKA</sequence>
<dbReference type="AlphaFoldDB" id="A0A498IHW7"/>
<evidence type="ECO:0000256" key="2">
    <source>
        <dbReference type="SAM" id="SignalP"/>
    </source>
</evidence>
<keyword evidence="2" id="KW-0732">Signal</keyword>
<accession>A0A498IHW7</accession>
<dbReference type="PANTHER" id="PTHR33474">
    <property type="entry name" value="TRANSMEMBRANE PROTEIN"/>
    <property type="match status" value="1"/>
</dbReference>
<evidence type="ECO:0000313" key="4">
    <source>
        <dbReference type="Proteomes" id="UP000290289"/>
    </source>
</evidence>
<evidence type="ECO:0008006" key="5">
    <source>
        <dbReference type="Google" id="ProtNLM"/>
    </source>
</evidence>
<keyword evidence="4" id="KW-1185">Reference proteome</keyword>
<evidence type="ECO:0000313" key="3">
    <source>
        <dbReference type="EMBL" id="RXH81622.1"/>
    </source>
</evidence>
<comment type="caution">
    <text evidence="3">The sequence shown here is derived from an EMBL/GenBank/DDBJ whole genome shotgun (WGS) entry which is preliminary data.</text>
</comment>
<feature type="compositionally biased region" description="Basic and acidic residues" evidence="1">
    <location>
        <begin position="84"/>
        <end position="94"/>
    </location>
</feature>
<dbReference type="Proteomes" id="UP000290289">
    <property type="component" value="Chromosome 12"/>
</dbReference>
<name>A0A498IHW7_MALDO</name>
<feature type="signal peptide" evidence="2">
    <location>
        <begin position="1"/>
        <end position="25"/>
    </location>
</feature>
<reference evidence="3 4" key="1">
    <citation type="submission" date="2018-10" db="EMBL/GenBank/DDBJ databases">
        <title>A high-quality apple genome assembly.</title>
        <authorList>
            <person name="Hu J."/>
        </authorList>
    </citation>
    <scope>NUCLEOTIDE SEQUENCE [LARGE SCALE GENOMIC DNA]</scope>
    <source>
        <strain evidence="4">cv. HFTH1</strain>
        <tissue evidence="3">Young leaf</tissue>
    </source>
</reference>
<feature type="region of interest" description="Disordered" evidence="1">
    <location>
        <begin position="74"/>
        <end position="94"/>
    </location>
</feature>
<evidence type="ECO:0000256" key="1">
    <source>
        <dbReference type="SAM" id="MobiDB-lite"/>
    </source>
</evidence>
<dbReference type="EMBL" id="RDQH01000338">
    <property type="protein sequence ID" value="RXH81622.1"/>
    <property type="molecule type" value="Genomic_DNA"/>
</dbReference>
<protein>
    <recommendedName>
        <fullName evidence="5">Transmembrane protein</fullName>
    </recommendedName>
</protein>
<proteinExistence type="predicted"/>
<feature type="chain" id="PRO_5019747016" description="Transmembrane protein" evidence="2">
    <location>
        <begin position="26"/>
        <end position="94"/>
    </location>
</feature>
<dbReference type="Gramene" id="mRNA:MD12G0012200">
    <property type="protein sequence ID" value="mRNA:MD12G0012200"/>
    <property type="gene ID" value="MD12G0012200"/>
</dbReference>
<organism evidence="3 4">
    <name type="scientific">Malus domestica</name>
    <name type="common">Apple</name>
    <name type="synonym">Pyrus malus</name>
    <dbReference type="NCBI Taxonomy" id="3750"/>
    <lineage>
        <taxon>Eukaryota</taxon>
        <taxon>Viridiplantae</taxon>
        <taxon>Streptophyta</taxon>
        <taxon>Embryophyta</taxon>
        <taxon>Tracheophyta</taxon>
        <taxon>Spermatophyta</taxon>
        <taxon>Magnoliopsida</taxon>
        <taxon>eudicotyledons</taxon>
        <taxon>Gunneridae</taxon>
        <taxon>Pentapetalae</taxon>
        <taxon>rosids</taxon>
        <taxon>fabids</taxon>
        <taxon>Rosales</taxon>
        <taxon>Rosaceae</taxon>
        <taxon>Amygdaloideae</taxon>
        <taxon>Maleae</taxon>
        <taxon>Malus</taxon>
    </lineage>
</organism>
<gene>
    <name evidence="3" type="ORF">DVH24_035043</name>
</gene>